<dbReference type="AlphaFoldDB" id="A0A5E4W358"/>
<dbReference type="EMBL" id="CABPRZ010000011">
    <property type="protein sequence ID" value="VVE18014.1"/>
    <property type="molecule type" value="Genomic_DNA"/>
</dbReference>
<evidence type="ECO:0000313" key="3">
    <source>
        <dbReference type="Proteomes" id="UP000414233"/>
    </source>
</evidence>
<feature type="region of interest" description="Disordered" evidence="1">
    <location>
        <begin position="1"/>
        <end position="21"/>
    </location>
</feature>
<proteinExistence type="predicted"/>
<sequence>MLAAGFHPVPESFGRAAGRSNPRMVARSMGVRLKMAVRAHRPAKEKPLRRERLERLVVTAGVPDEACSAP</sequence>
<accession>A0A5E4W358</accession>
<reference evidence="2 3" key="1">
    <citation type="submission" date="2019-08" db="EMBL/GenBank/DDBJ databases">
        <authorList>
            <person name="Peeters C."/>
        </authorList>
    </citation>
    <scope>NUCLEOTIDE SEQUENCE [LARGE SCALE GENOMIC DNA]</scope>
    <source>
        <strain evidence="2 3">LMG 30175</strain>
    </source>
</reference>
<gene>
    <name evidence="2" type="ORF">PTE30175_02899</name>
</gene>
<protein>
    <submittedName>
        <fullName evidence="2">Uncharacterized protein</fullName>
    </submittedName>
</protein>
<evidence type="ECO:0000256" key="1">
    <source>
        <dbReference type="SAM" id="MobiDB-lite"/>
    </source>
</evidence>
<keyword evidence="3" id="KW-1185">Reference proteome</keyword>
<dbReference type="Proteomes" id="UP000414233">
    <property type="component" value="Unassembled WGS sequence"/>
</dbReference>
<evidence type="ECO:0000313" key="2">
    <source>
        <dbReference type="EMBL" id="VVE18014.1"/>
    </source>
</evidence>
<organism evidence="2 3">
    <name type="scientific">Pandoraea terrae</name>
    <dbReference type="NCBI Taxonomy" id="1537710"/>
    <lineage>
        <taxon>Bacteria</taxon>
        <taxon>Pseudomonadati</taxon>
        <taxon>Pseudomonadota</taxon>
        <taxon>Betaproteobacteria</taxon>
        <taxon>Burkholderiales</taxon>
        <taxon>Burkholderiaceae</taxon>
        <taxon>Pandoraea</taxon>
    </lineage>
</organism>
<name>A0A5E4W358_9BURK</name>